<dbReference type="Gene3D" id="3.50.50.60">
    <property type="entry name" value="FAD/NAD(P)-binding domain"/>
    <property type="match status" value="1"/>
</dbReference>
<evidence type="ECO:0000256" key="2">
    <source>
        <dbReference type="ARBA" id="ARBA00022630"/>
    </source>
</evidence>
<name>A0AAW7MIQ9_9BURK</name>
<keyword evidence="5" id="KW-0503">Monooxygenase</keyword>
<organism evidence="7 10">
    <name type="scientific">Pandoraea cepalis</name>
    <dbReference type="NCBI Taxonomy" id="2508294"/>
    <lineage>
        <taxon>Bacteria</taxon>
        <taxon>Pseudomonadati</taxon>
        <taxon>Pseudomonadota</taxon>
        <taxon>Betaproteobacteria</taxon>
        <taxon>Burkholderiales</taxon>
        <taxon>Burkholderiaceae</taxon>
        <taxon>Pandoraea</taxon>
    </lineage>
</organism>
<reference evidence="7" key="1">
    <citation type="submission" date="2018-04" db="EMBL/GenBank/DDBJ databases">
        <authorList>
            <person name="Jy Z."/>
        </authorList>
    </citation>
    <scope>NUCLEOTIDE SEQUENCE</scope>
    <source>
        <strain evidence="8">AS13</strain>
        <strain evidence="7">LA18</strain>
    </source>
</reference>
<evidence type="ECO:0000313" key="8">
    <source>
        <dbReference type="EMBL" id="MDN4577457.1"/>
    </source>
</evidence>
<dbReference type="Proteomes" id="UP001172791">
    <property type="component" value="Unassembled WGS sequence"/>
</dbReference>
<keyword evidence="2" id="KW-0285">Flavoprotein</keyword>
<evidence type="ECO:0000256" key="3">
    <source>
        <dbReference type="ARBA" id="ARBA00022827"/>
    </source>
</evidence>
<dbReference type="Pfam" id="PF01494">
    <property type="entry name" value="FAD_binding_3"/>
    <property type="match status" value="1"/>
</dbReference>
<evidence type="ECO:0000256" key="4">
    <source>
        <dbReference type="ARBA" id="ARBA00023002"/>
    </source>
</evidence>
<dbReference type="PRINTS" id="PR00420">
    <property type="entry name" value="RNGMNOXGNASE"/>
</dbReference>
<feature type="domain" description="FAD-binding" evidence="6">
    <location>
        <begin position="10"/>
        <end position="344"/>
    </location>
</feature>
<dbReference type="SUPFAM" id="SSF51905">
    <property type="entry name" value="FAD/NAD(P)-binding domain"/>
    <property type="match status" value="1"/>
</dbReference>
<dbReference type="EMBL" id="QAIC01000028">
    <property type="protein sequence ID" value="MDN4572531.1"/>
    <property type="molecule type" value="Genomic_DNA"/>
</dbReference>
<dbReference type="InterPro" id="IPR002938">
    <property type="entry name" value="FAD-bd"/>
</dbReference>
<dbReference type="AlphaFoldDB" id="A0AAW7MIQ9"/>
<evidence type="ECO:0000259" key="6">
    <source>
        <dbReference type="Pfam" id="PF01494"/>
    </source>
</evidence>
<evidence type="ECO:0000313" key="7">
    <source>
        <dbReference type="EMBL" id="MDN4572531.1"/>
    </source>
</evidence>
<protein>
    <submittedName>
        <fullName evidence="7">3-hydroxybenzoate 6-monooxygenase</fullName>
    </submittedName>
</protein>
<dbReference type="InterPro" id="IPR050493">
    <property type="entry name" value="FAD-dep_Monooxygenase_BioMet"/>
</dbReference>
<dbReference type="Proteomes" id="UP001172788">
    <property type="component" value="Unassembled WGS sequence"/>
</dbReference>
<keyword evidence="9" id="KW-1185">Reference proteome</keyword>
<accession>A0AAW7MIQ9</accession>
<gene>
    <name evidence="7" type="ORF">DBA34_04530</name>
    <name evidence="8" type="ORF">DBB29_04920</name>
</gene>
<dbReference type="SUPFAM" id="SSF54373">
    <property type="entry name" value="FAD-linked reductases, C-terminal domain"/>
    <property type="match status" value="1"/>
</dbReference>
<keyword evidence="3" id="KW-0274">FAD</keyword>
<dbReference type="InterPro" id="IPR036188">
    <property type="entry name" value="FAD/NAD-bd_sf"/>
</dbReference>
<evidence type="ECO:0000256" key="1">
    <source>
        <dbReference type="ARBA" id="ARBA00001974"/>
    </source>
</evidence>
<sequence length="410" mass="45313">MTSGQQQPLPILITGGGIGGFAAALALSQAGFKVRLLERAQEIKEIGAGIQIGPNAFHVFKRLGITDAVRAKAAMPQRLVMMDGISGEQVVSIPLDDQFINRFTYPYALIHRADLHRILFDACLQSNLIEISTNVKVNGLTDHGDSVVLDTTDGEVRGRALIGADGLWSTVRAQIVGDGAPRVSGHIAYRAVLPISEVPEDLRSNTMTLWAGAKTHLVHYPLRGGELFNLVAVFHSDRYVEGWDAVGDAEELHLRFRDAVPTVKALLEKIETWRMWVLCDRDPVKNWSKGNVTLLGDAAHPMLQYMAQGACMAMEDAVVLADEIAHANDDLAAAFERYQERRYLRTGKVQMSARLYGEFYHANGVNRELRNQFLQARTLEQTLDGMAWLYDANAIRPSSGRLSEKSELAH</sequence>
<comment type="cofactor">
    <cofactor evidence="1">
        <name>FAD</name>
        <dbReference type="ChEBI" id="CHEBI:57692"/>
    </cofactor>
</comment>
<dbReference type="GO" id="GO:0071949">
    <property type="term" value="F:FAD binding"/>
    <property type="evidence" value="ECO:0007669"/>
    <property type="project" value="InterPro"/>
</dbReference>
<dbReference type="PANTHER" id="PTHR13789">
    <property type="entry name" value="MONOOXYGENASE"/>
    <property type="match status" value="1"/>
</dbReference>
<evidence type="ECO:0000313" key="9">
    <source>
        <dbReference type="Proteomes" id="UP001172788"/>
    </source>
</evidence>
<dbReference type="GO" id="GO:0004497">
    <property type="term" value="F:monooxygenase activity"/>
    <property type="evidence" value="ECO:0007669"/>
    <property type="project" value="UniProtKB-KW"/>
</dbReference>
<evidence type="ECO:0000256" key="5">
    <source>
        <dbReference type="ARBA" id="ARBA00023033"/>
    </source>
</evidence>
<dbReference type="PANTHER" id="PTHR13789:SF318">
    <property type="entry name" value="GERANYLGERANYL DIPHOSPHATE REDUCTASE"/>
    <property type="match status" value="1"/>
</dbReference>
<dbReference type="RefSeq" id="WP_176314838.1">
    <property type="nucleotide sequence ID" value="NZ_QAIC01000028.1"/>
</dbReference>
<dbReference type="NCBIfam" id="NF006021">
    <property type="entry name" value="PRK08163.1"/>
    <property type="match status" value="1"/>
</dbReference>
<evidence type="ECO:0000313" key="10">
    <source>
        <dbReference type="Proteomes" id="UP001172791"/>
    </source>
</evidence>
<comment type="caution">
    <text evidence="7">The sequence shown here is derived from an EMBL/GenBank/DDBJ whole genome shotgun (WGS) entry which is preliminary data.</text>
</comment>
<proteinExistence type="predicted"/>
<keyword evidence="4" id="KW-0560">Oxidoreductase</keyword>
<dbReference type="EMBL" id="QAID01000031">
    <property type="protein sequence ID" value="MDN4577457.1"/>
    <property type="molecule type" value="Genomic_DNA"/>
</dbReference>